<proteinExistence type="inferred from homology"/>
<evidence type="ECO:0000259" key="6">
    <source>
        <dbReference type="Pfam" id="PF08281"/>
    </source>
</evidence>
<evidence type="ECO:0000313" key="8">
    <source>
        <dbReference type="Proteomes" id="UP000050417"/>
    </source>
</evidence>
<feature type="domain" description="Sugar-binding" evidence="5">
    <location>
        <begin position="58"/>
        <end position="307"/>
    </location>
</feature>
<accession>A0A0P6WX39</accession>
<dbReference type="Proteomes" id="UP000050417">
    <property type="component" value="Unassembled WGS sequence"/>
</dbReference>
<evidence type="ECO:0000256" key="1">
    <source>
        <dbReference type="ARBA" id="ARBA00010466"/>
    </source>
</evidence>
<dbReference type="GO" id="GO:0016987">
    <property type="term" value="F:sigma factor activity"/>
    <property type="evidence" value="ECO:0007669"/>
    <property type="project" value="InterPro"/>
</dbReference>
<dbReference type="Pfam" id="PF04198">
    <property type="entry name" value="Sugar-bind"/>
    <property type="match status" value="1"/>
</dbReference>
<comment type="similarity">
    <text evidence="1">Belongs to the SorC transcriptional regulatory family.</text>
</comment>
<dbReference type="InterPro" id="IPR051054">
    <property type="entry name" value="SorC_transcr_regulators"/>
</dbReference>
<dbReference type="InterPro" id="IPR013249">
    <property type="entry name" value="RNA_pol_sigma70_r4_t2"/>
</dbReference>
<dbReference type="GO" id="GO:0006352">
    <property type="term" value="P:DNA-templated transcription initiation"/>
    <property type="evidence" value="ECO:0007669"/>
    <property type="project" value="InterPro"/>
</dbReference>
<sequence length="315" mass="34233">MGTLIQIATLYYLEDRSQQEIADELGVSRSLVALYLKKARDQGIIRFSIINPQDNLEDLACGIQELAGLHHVVVVPSSHNSSTLTRRSLAGVVARHLEDSLKDGDVIGLGWGRTVAEVINLLAPSRPRLVDVVPLLGESSSGISGSFSQINQMVMNTAHAFNGRAHFLLVPLLVSSNTLRTSLYEDEAVKGVSSLWDRLDYAIMGVGSIVPQDGEVVYIGPENLSMFEQQGAVGDVVVRYFNIQGSYIQTDFHDRLIGIDLPQLTRAKHRIALASGIEKARATVGVLRSGVCTDLFVDEILARAVLEELSSAEKG</sequence>
<gene>
    <name evidence="7" type="ORF">ADN00_13475</name>
</gene>
<reference evidence="7 8" key="1">
    <citation type="submission" date="2015-07" db="EMBL/GenBank/DDBJ databases">
        <title>Genome sequence of Ornatilinea apprima DSM 23815.</title>
        <authorList>
            <person name="Hemp J."/>
            <person name="Ward L.M."/>
            <person name="Pace L.A."/>
            <person name="Fischer W.W."/>
        </authorList>
    </citation>
    <scope>NUCLEOTIDE SEQUENCE [LARGE SCALE GENOMIC DNA]</scope>
    <source>
        <strain evidence="7 8">P3M-1</strain>
    </source>
</reference>
<dbReference type="GO" id="GO:0030246">
    <property type="term" value="F:carbohydrate binding"/>
    <property type="evidence" value="ECO:0007669"/>
    <property type="project" value="InterPro"/>
</dbReference>
<dbReference type="InterPro" id="IPR013324">
    <property type="entry name" value="RNA_pol_sigma_r3/r4-like"/>
</dbReference>
<dbReference type="InterPro" id="IPR007324">
    <property type="entry name" value="Sugar-bd_dom_put"/>
</dbReference>
<dbReference type="AlphaFoldDB" id="A0A0P6WX39"/>
<dbReference type="GO" id="GO:0003677">
    <property type="term" value="F:DNA binding"/>
    <property type="evidence" value="ECO:0007669"/>
    <property type="project" value="UniProtKB-KW"/>
</dbReference>
<dbReference type="Gene3D" id="3.40.50.1360">
    <property type="match status" value="1"/>
</dbReference>
<keyword evidence="2" id="KW-0805">Transcription regulation</keyword>
<dbReference type="SUPFAM" id="SSF100950">
    <property type="entry name" value="NagB/RpiA/CoA transferase-like"/>
    <property type="match status" value="1"/>
</dbReference>
<feature type="domain" description="RNA polymerase sigma factor 70 region 4 type 2" evidence="6">
    <location>
        <begin position="9"/>
        <end position="40"/>
    </location>
</feature>
<keyword evidence="8" id="KW-1185">Reference proteome</keyword>
<dbReference type="SUPFAM" id="SSF88659">
    <property type="entry name" value="Sigma3 and sigma4 domains of RNA polymerase sigma factors"/>
    <property type="match status" value="1"/>
</dbReference>
<evidence type="ECO:0008006" key="9">
    <source>
        <dbReference type="Google" id="ProtNLM"/>
    </source>
</evidence>
<evidence type="ECO:0000313" key="7">
    <source>
        <dbReference type="EMBL" id="KPL74843.1"/>
    </source>
</evidence>
<dbReference type="Pfam" id="PF08281">
    <property type="entry name" value="Sigma70_r4_2"/>
    <property type="match status" value="1"/>
</dbReference>
<organism evidence="7 8">
    <name type="scientific">Ornatilinea apprima</name>
    <dbReference type="NCBI Taxonomy" id="1134406"/>
    <lineage>
        <taxon>Bacteria</taxon>
        <taxon>Bacillati</taxon>
        <taxon>Chloroflexota</taxon>
        <taxon>Anaerolineae</taxon>
        <taxon>Anaerolineales</taxon>
        <taxon>Anaerolineaceae</taxon>
        <taxon>Ornatilinea</taxon>
    </lineage>
</organism>
<dbReference type="PANTHER" id="PTHR34294:SF1">
    <property type="entry name" value="TRANSCRIPTIONAL REGULATOR LSRR"/>
    <property type="match status" value="1"/>
</dbReference>
<evidence type="ECO:0000256" key="4">
    <source>
        <dbReference type="ARBA" id="ARBA00023163"/>
    </source>
</evidence>
<evidence type="ECO:0000259" key="5">
    <source>
        <dbReference type="Pfam" id="PF04198"/>
    </source>
</evidence>
<keyword evidence="3" id="KW-0238">DNA-binding</keyword>
<dbReference type="Gene3D" id="1.10.10.60">
    <property type="entry name" value="Homeodomain-like"/>
    <property type="match status" value="1"/>
</dbReference>
<dbReference type="InterPro" id="IPR037171">
    <property type="entry name" value="NagB/RpiA_transferase-like"/>
</dbReference>
<dbReference type="EMBL" id="LGCL01000031">
    <property type="protein sequence ID" value="KPL74843.1"/>
    <property type="molecule type" value="Genomic_DNA"/>
</dbReference>
<evidence type="ECO:0000256" key="3">
    <source>
        <dbReference type="ARBA" id="ARBA00023125"/>
    </source>
</evidence>
<dbReference type="PANTHER" id="PTHR34294">
    <property type="entry name" value="TRANSCRIPTIONAL REGULATOR-RELATED"/>
    <property type="match status" value="1"/>
</dbReference>
<keyword evidence="4" id="KW-0804">Transcription</keyword>
<name>A0A0P6WX39_9CHLR</name>
<protein>
    <recommendedName>
        <fullName evidence="9">Sugar-binding domain-containing protein</fullName>
    </recommendedName>
</protein>
<comment type="caution">
    <text evidence="7">The sequence shown here is derived from an EMBL/GenBank/DDBJ whole genome shotgun (WGS) entry which is preliminary data.</text>
</comment>
<evidence type="ECO:0000256" key="2">
    <source>
        <dbReference type="ARBA" id="ARBA00023015"/>
    </source>
</evidence>